<evidence type="ECO:0000313" key="2">
    <source>
        <dbReference type="EMBL" id="KOO23672.1"/>
    </source>
</evidence>
<comment type="caution">
    <text evidence="2">The sequence shown here is derived from an EMBL/GenBank/DDBJ whole genome shotgun (WGS) entry which is preliminary data.</text>
</comment>
<proteinExistence type="predicted"/>
<feature type="region of interest" description="Disordered" evidence="1">
    <location>
        <begin position="252"/>
        <end position="273"/>
    </location>
</feature>
<name>A0A0M0JBD6_9EUKA</name>
<feature type="compositionally biased region" description="Low complexity" evidence="1">
    <location>
        <begin position="261"/>
        <end position="273"/>
    </location>
</feature>
<organism evidence="2 3">
    <name type="scientific">Chrysochromulina tobinii</name>
    <dbReference type="NCBI Taxonomy" id="1460289"/>
    <lineage>
        <taxon>Eukaryota</taxon>
        <taxon>Haptista</taxon>
        <taxon>Haptophyta</taxon>
        <taxon>Prymnesiophyceae</taxon>
        <taxon>Prymnesiales</taxon>
        <taxon>Chrysochromulinaceae</taxon>
        <taxon>Chrysochromulina</taxon>
    </lineage>
</organism>
<reference evidence="3" key="1">
    <citation type="journal article" date="2015" name="PLoS Genet.">
        <title>Genome Sequence and Transcriptome Analyses of Chrysochromulina tobin: Metabolic Tools for Enhanced Algal Fitness in the Prominent Order Prymnesiales (Haptophyceae).</title>
        <authorList>
            <person name="Hovde B.T."/>
            <person name="Deodato C.R."/>
            <person name="Hunsperger H.M."/>
            <person name="Ryken S.A."/>
            <person name="Yost W."/>
            <person name="Jha R.K."/>
            <person name="Patterson J."/>
            <person name="Monnat R.J. Jr."/>
            <person name="Barlow S.B."/>
            <person name="Starkenburg S.R."/>
            <person name="Cattolico R.A."/>
        </authorList>
    </citation>
    <scope>NUCLEOTIDE SEQUENCE</scope>
    <source>
        <strain evidence="3">CCMP291</strain>
    </source>
</reference>
<protein>
    <submittedName>
        <fullName evidence="2">Uncharacterized protein</fullName>
    </submittedName>
</protein>
<evidence type="ECO:0000256" key="1">
    <source>
        <dbReference type="SAM" id="MobiDB-lite"/>
    </source>
</evidence>
<keyword evidence="3" id="KW-1185">Reference proteome</keyword>
<dbReference type="AlphaFoldDB" id="A0A0M0JBD6"/>
<dbReference type="Proteomes" id="UP000037460">
    <property type="component" value="Unassembled WGS sequence"/>
</dbReference>
<gene>
    <name evidence="2" type="ORF">Ctob_003724</name>
</gene>
<dbReference type="EMBL" id="JWZX01003168">
    <property type="protein sequence ID" value="KOO23672.1"/>
    <property type="molecule type" value="Genomic_DNA"/>
</dbReference>
<accession>A0A0M0JBD6</accession>
<sequence length="359" mass="37122">MSLSHEIEYTVTKATDEVEGHTASSLATGSRGGWLAHSTFGTAYIDVSFGTEFSIHSMTLVAVGCSRLVVTLKSRKGERDNWMGGSAALRGAGATQTGSVVYDGLLPGEECKKYLAARNTGDGLKAVASQEEWAGMRISLTPATGHETFGLKKLTIDRQPTKSEAGGVGGLRRSACACGKPGCNGCGGEGKVRCKAHSLLTCLKISKKNRPFWACPLVRKPGSLPSGEACGWVCWCDEAIGHVATVEKVVELPEEEDEQRASAPFPAAAATKPTSAPVSSTAACAPLAASASASASSSGSGGGTRHAAVTMEAVLSSYQAKLQAMSVKELKAEGTKRNVDLSGCLEKSDLVVHLSAAQG</sequence>
<evidence type="ECO:0000313" key="3">
    <source>
        <dbReference type="Proteomes" id="UP000037460"/>
    </source>
</evidence>